<feature type="domain" description="ABC transporter" evidence="4">
    <location>
        <begin position="2"/>
        <end position="221"/>
    </location>
</feature>
<dbReference type="Pfam" id="PF00005">
    <property type="entry name" value="ABC_tran"/>
    <property type="match status" value="1"/>
</dbReference>
<dbReference type="Proteomes" id="UP000469523">
    <property type="component" value="Unassembled WGS sequence"/>
</dbReference>
<keyword evidence="3 5" id="KW-0067">ATP-binding</keyword>
<evidence type="ECO:0000256" key="2">
    <source>
        <dbReference type="ARBA" id="ARBA00022741"/>
    </source>
</evidence>
<keyword evidence="2" id="KW-0547">Nucleotide-binding</keyword>
<dbReference type="AlphaFoldDB" id="A0A6N7XUS5"/>
<dbReference type="PANTHER" id="PTHR42781:SF8">
    <property type="entry name" value="BICARBONATE TRANSPORT ATP-BINDING PROTEIN CMPC"/>
    <property type="match status" value="1"/>
</dbReference>
<gene>
    <name evidence="5" type="ORF">FYJ83_08620</name>
</gene>
<keyword evidence="1" id="KW-0813">Transport</keyword>
<dbReference type="PROSITE" id="PS50893">
    <property type="entry name" value="ABC_TRANSPORTER_2"/>
    <property type="match status" value="1"/>
</dbReference>
<dbReference type="GO" id="GO:0016887">
    <property type="term" value="F:ATP hydrolysis activity"/>
    <property type="evidence" value="ECO:0007669"/>
    <property type="project" value="InterPro"/>
</dbReference>
<dbReference type="InterPro" id="IPR003439">
    <property type="entry name" value="ABC_transporter-like_ATP-bd"/>
</dbReference>
<evidence type="ECO:0000259" key="4">
    <source>
        <dbReference type="PROSITE" id="PS50893"/>
    </source>
</evidence>
<accession>A0A6N7XUS5</accession>
<name>A0A6N7XUS5_9FIRM</name>
<organism evidence="5 6">
    <name type="scientific">Tissierella pigra</name>
    <dbReference type="NCBI Taxonomy" id="2607614"/>
    <lineage>
        <taxon>Bacteria</taxon>
        <taxon>Bacillati</taxon>
        <taxon>Bacillota</taxon>
        <taxon>Tissierellia</taxon>
        <taxon>Tissierellales</taxon>
        <taxon>Tissierellaceae</taxon>
        <taxon>Tissierella</taxon>
    </lineage>
</organism>
<reference evidence="5 6" key="1">
    <citation type="submission" date="2019-09" db="EMBL/GenBank/DDBJ databases">
        <title>In-depth cultivation of the pig gut microbiome towards novel bacterial diversity and tailored functional studies.</title>
        <authorList>
            <person name="Wylensek D."/>
            <person name="Hitch T.C.A."/>
            <person name="Clavel T."/>
        </authorList>
    </citation>
    <scope>NUCLEOTIDE SEQUENCE [LARGE SCALE GENOMIC DNA]</scope>
    <source>
        <strain evidence="5 6">WCA3-693-APC-4?</strain>
    </source>
</reference>
<dbReference type="InterPro" id="IPR003593">
    <property type="entry name" value="AAA+_ATPase"/>
</dbReference>
<dbReference type="EMBL" id="VUNQ01000015">
    <property type="protein sequence ID" value="MSU01527.1"/>
    <property type="molecule type" value="Genomic_DNA"/>
</dbReference>
<dbReference type="SMART" id="SM00382">
    <property type="entry name" value="AAA"/>
    <property type="match status" value="1"/>
</dbReference>
<dbReference type="InterPro" id="IPR050093">
    <property type="entry name" value="ABC_SmlMolc_Importer"/>
</dbReference>
<proteinExistence type="predicted"/>
<evidence type="ECO:0000256" key="1">
    <source>
        <dbReference type="ARBA" id="ARBA00022448"/>
    </source>
</evidence>
<dbReference type="RefSeq" id="WP_154439935.1">
    <property type="nucleotide sequence ID" value="NZ_JAHLPJ010000001.1"/>
</dbReference>
<dbReference type="InterPro" id="IPR027417">
    <property type="entry name" value="P-loop_NTPase"/>
</dbReference>
<dbReference type="InterPro" id="IPR017871">
    <property type="entry name" value="ABC_transporter-like_CS"/>
</dbReference>
<evidence type="ECO:0000256" key="3">
    <source>
        <dbReference type="ARBA" id="ARBA00022840"/>
    </source>
</evidence>
<dbReference type="GO" id="GO:0005524">
    <property type="term" value="F:ATP binding"/>
    <property type="evidence" value="ECO:0007669"/>
    <property type="project" value="UniProtKB-KW"/>
</dbReference>
<comment type="caution">
    <text evidence="5">The sequence shown here is derived from an EMBL/GenBank/DDBJ whole genome shotgun (WGS) entry which is preliminary data.</text>
</comment>
<dbReference type="SUPFAM" id="SSF52540">
    <property type="entry name" value="P-loop containing nucleoside triphosphate hydrolases"/>
    <property type="match status" value="1"/>
</dbReference>
<sequence>MYKIKNINKSYKDLKVLEDISIDFPKNKTICILGSSGCGKTTLLNILLGITNKDSGDIIGFEEDISVVFQEDRLIPWKNIKDNIKFVLKRKMEKEQIESIIDEYFELVNLQEYKYYYPKNISGGMRQKINILRAFLYPSNILIMDEPFKSLDINSKEVLINFFKDLRIIENKTCIIVTHDIDEAIALGHKIVILTDKPTMVKRVIESEGIKDKTELRILIEEELIIKK</sequence>
<evidence type="ECO:0000313" key="6">
    <source>
        <dbReference type="Proteomes" id="UP000469523"/>
    </source>
</evidence>
<dbReference type="Gene3D" id="3.40.50.300">
    <property type="entry name" value="P-loop containing nucleotide triphosphate hydrolases"/>
    <property type="match status" value="1"/>
</dbReference>
<protein>
    <submittedName>
        <fullName evidence="5">ABC transporter ATP-binding protein</fullName>
    </submittedName>
</protein>
<dbReference type="PROSITE" id="PS00211">
    <property type="entry name" value="ABC_TRANSPORTER_1"/>
    <property type="match status" value="1"/>
</dbReference>
<dbReference type="PANTHER" id="PTHR42781">
    <property type="entry name" value="SPERMIDINE/PUTRESCINE IMPORT ATP-BINDING PROTEIN POTA"/>
    <property type="match status" value="1"/>
</dbReference>
<keyword evidence="6" id="KW-1185">Reference proteome</keyword>
<evidence type="ECO:0000313" key="5">
    <source>
        <dbReference type="EMBL" id="MSU01527.1"/>
    </source>
</evidence>